<proteinExistence type="predicted"/>
<sequence length="88" mass="9493">MAHRTPDLSCRPSRGSLAFIRAIRGKTHETRLAVGLAVPGPTERARSTFKPDRGPRGGRYASRSSARQSVGGCPDHRLNARVKALASE</sequence>
<gene>
    <name evidence="2" type="ORF">C7450_103434</name>
</gene>
<evidence type="ECO:0000256" key="1">
    <source>
        <dbReference type="SAM" id="MobiDB-lite"/>
    </source>
</evidence>
<dbReference type="AlphaFoldDB" id="A0A2V3UD63"/>
<feature type="region of interest" description="Disordered" evidence="1">
    <location>
        <begin position="41"/>
        <end position="75"/>
    </location>
</feature>
<accession>A0A2V3UD63</accession>
<dbReference type="EMBL" id="QJJK01000003">
    <property type="protein sequence ID" value="PXW61912.1"/>
    <property type="molecule type" value="Genomic_DNA"/>
</dbReference>
<keyword evidence="3" id="KW-1185">Reference proteome</keyword>
<reference evidence="2 3" key="1">
    <citation type="submission" date="2018-05" db="EMBL/GenBank/DDBJ databases">
        <title>Genomic Encyclopedia of Type Strains, Phase IV (KMG-IV): sequencing the most valuable type-strain genomes for metagenomic binning, comparative biology and taxonomic classification.</title>
        <authorList>
            <person name="Goeker M."/>
        </authorList>
    </citation>
    <scope>NUCLEOTIDE SEQUENCE [LARGE SCALE GENOMIC DNA]</scope>
    <source>
        <strain evidence="2 3">DSM 6462</strain>
    </source>
</reference>
<name>A0A2V3UD63_9HYPH</name>
<protein>
    <submittedName>
        <fullName evidence="2">Uncharacterized protein</fullName>
    </submittedName>
</protein>
<feature type="compositionally biased region" description="Basic and acidic residues" evidence="1">
    <location>
        <begin position="43"/>
        <end position="55"/>
    </location>
</feature>
<dbReference type="Proteomes" id="UP000248021">
    <property type="component" value="Unassembled WGS sequence"/>
</dbReference>
<evidence type="ECO:0000313" key="3">
    <source>
        <dbReference type="Proteomes" id="UP000248021"/>
    </source>
</evidence>
<evidence type="ECO:0000313" key="2">
    <source>
        <dbReference type="EMBL" id="PXW61912.1"/>
    </source>
</evidence>
<comment type="caution">
    <text evidence="2">The sequence shown here is derived from an EMBL/GenBank/DDBJ whole genome shotgun (WGS) entry which is preliminary data.</text>
</comment>
<organism evidence="2 3">
    <name type="scientific">Chelatococcus asaccharovorans</name>
    <dbReference type="NCBI Taxonomy" id="28210"/>
    <lineage>
        <taxon>Bacteria</taxon>
        <taxon>Pseudomonadati</taxon>
        <taxon>Pseudomonadota</taxon>
        <taxon>Alphaproteobacteria</taxon>
        <taxon>Hyphomicrobiales</taxon>
        <taxon>Chelatococcaceae</taxon>
        <taxon>Chelatococcus</taxon>
    </lineage>
</organism>
<feature type="compositionally biased region" description="Low complexity" evidence="1">
    <location>
        <begin position="58"/>
        <end position="67"/>
    </location>
</feature>